<proteinExistence type="predicted"/>
<dbReference type="InterPro" id="IPR000825">
    <property type="entry name" value="SUF_FeS_clus_asmbl_SufBD_core"/>
</dbReference>
<name>A0A1F4ZPG0_9BACT</name>
<dbReference type="EMBL" id="MEXR01000059">
    <property type="protein sequence ID" value="OGD08349.1"/>
    <property type="molecule type" value="Genomic_DNA"/>
</dbReference>
<gene>
    <name evidence="2" type="ORF">A2397_03090</name>
</gene>
<dbReference type="STRING" id="1797263.A2397_03090"/>
<organism evidence="2 3">
    <name type="scientific">Candidatus Amesbacteria bacterium RIFOXYB1_FULL_44_23</name>
    <dbReference type="NCBI Taxonomy" id="1797263"/>
    <lineage>
        <taxon>Bacteria</taxon>
        <taxon>Candidatus Amesiibacteriota</taxon>
    </lineage>
</organism>
<evidence type="ECO:0000313" key="3">
    <source>
        <dbReference type="Proteomes" id="UP000176424"/>
    </source>
</evidence>
<dbReference type="GO" id="GO:0016226">
    <property type="term" value="P:iron-sulfur cluster assembly"/>
    <property type="evidence" value="ECO:0007669"/>
    <property type="project" value="InterPro"/>
</dbReference>
<evidence type="ECO:0000313" key="2">
    <source>
        <dbReference type="EMBL" id="OGD08349.1"/>
    </source>
</evidence>
<dbReference type="Pfam" id="PF01458">
    <property type="entry name" value="SUFBD_core"/>
    <property type="match status" value="1"/>
</dbReference>
<accession>A0A1F4ZPG0</accession>
<feature type="domain" description="SUF system FeS cluster assembly SufBD core" evidence="1">
    <location>
        <begin position="22"/>
        <end position="157"/>
    </location>
</feature>
<protein>
    <recommendedName>
        <fullName evidence="1">SUF system FeS cluster assembly SufBD core domain-containing protein</fullName>
    </recommendedName>
</protein>
<dbReference type="InterPro" id="IPR055346">
    <property type="entry name" value="Fe-S_cluster_assembly_SufBD"/>
</dbReference>
<evidence type="ECO:0000259" key="1">
    <source>
        <dbReference type="Pfam" id="PF01458"/>
    </source>
</evidence>
<dbReference type="SUPFAM" id="SSF101960">
    <property type="entry name" value="Stabilizer of iron transporter SufD"/>
    <property type="match status" value="1"/>
</dbReference>
<dbReference type="AlphaFoldDB" id="A0A1F4ZPG0"/>
<dbReference type="PANTHER" id="PTHR43575">
    <property type="entry name" value="PROTEIN ABCI7, CHLOROPLASTIC"/>
    <property type="match status" value="1"/>
</dbReference>
<dbReference type="PANTHER" id="PTHR43575:SF1">
    <property type="entry name" value="PROTEIN ABCI7, CHLOROPLASTIC"/>
    <property type="match status" value="1"/>
</dbReference>
<reference evidence="2 3" key="1">
    <citation type="journal article" date="2016" name="Nat. Commun.">
        <title>Thousands of microbial genomes shed light on interconnected biogeochemical processes in an aquifer system.</title>
        <authorList>
            <person name="Anantharaman K."/>
            <person name="Brown C.T."/>
            <person name="Hug L.A."/>
            <person name="Sharon I."/>
            <person name="Castelle C.J."/>
            <person name="Probst A.J."/>
            <person name="Thomas B.C."/>
            <person name="Singh A."/>
            <person name="Wilkins M.J."/>
            <person name="Karaoz U."/>
            <person name="Brodie E.L."/>
            <person name="Williams K.H."/>
            <person name="Hubbard S.S."/>
            <person name="Banfield J.F."/>
        </authorList>
    </citation>
    <scope>NUCLEOTIDE SEQUENCE [LARGE SCALE GENOMIC DNA]</scope>
</reference>
<dbReference type="Proteomes" id="UP000176424">
    <property type="component" value="Unassembled WGS sequence"/>
</dbReference>
<comment type="caution">
    <text evidence="2">The sequence shown here is derived from an EMBL/GenBank/DDBJ whole genome shotgun (WGS) entry which is preliminary data.</text>
</comment>
<dbReference type="InterPro" id="IPR037284">
    <property type="entry name" value="SUF_FeS_clus_asmbl_SufBD_sf"/>
</dbReference>
<sequence length="182" mass="20383">MTNSNKTICVVWTGKEKQIIKKMNLSKEGQDVQILVLLLGKRDQKVNVDIFVNHAKSRTQSRVVVKGVLFDRAQAEVNGRVSIEKGAVDSKAWLEAKLLLLSEKASGRVEPNLEICENEVVAGHATTVGQVNEEELFYLMSRGLPTETATRLLVRGFLSSILAEFPSSYKIYEKLEKRLSHI</sequence>